<comment type="caution">
    <text evidence="4">The sequence shown here is derived from an EMBL/GenBank/DDBJ whole genome shotgun (WGS) entry which is preliminary data.</text>
</comment>
<keyword evidence="1" id="KW-0863">Zinc-finger</keyword>
<name>A0AA40EYN2_9PEZI</name>
<feature type="region of interest" description="Disordered" evidence="2">
    <location>
        <begin position="60"/>
        <end position="124"/>
    </location>
</feature>
<dbReference type="Gene3D" id="3.30.160.60">
    <property type="entry name" value="Classic Zinc Finger"/>
    <property type="match status" value="1"/>
</dbReference>
<feature type="compositionally biased region" description="Low complexity" evidence="2">
    <location>
        <begin position="223"/>
        <end position="247"/>
    </location>
</feature>
<evidence type="ECO:0000256" key="2">
    <source>
        <dbReference type="SAM" id="MobiDB-lite"/>
    </source>
</evidence>
<evidence type="ECO:0000256" key="1">
    <source>
        <dbReference type="PROSITE-ProRule" id="PRU00042"/>
    </source>
</evidence>
<dbReference type="AlphaFoldDB" id="A0AA40EYN2"/>
<evidence type="ECO:0000313" key="5">
    <source>
        <dbReference type="Proteomes" id="UP001172159"/>
    </source>
</evidence>
<feature type="region of interest" description="Disordered" evidence="2">
    <location>
        <begin position="292"/>
        <end position="364"/>
    </location>
</feature>
<dbReference type="PROSITE" id="PS50157">
    <property type="entry name" value="ZINC_FINGER_C2H2_2"/>
    <property type="match status" value="1"/>
</dbReference>
<dbReference type="Pfam" id="PF26176">
    <property type="entry name" value="zf_C2H2_17_2"/>
    <property type="match status" value="1"/>
</dbReference>
<keyword evidence="1" id="KW-0479">Metal-binding</keyword>
<keyword evidence="5" id="KW-1185">Reference proteome</keyword>
<feature type="domain" description="C2H2-type" evidence="3">
    <location>
        <begin position="267"/>
        <end position="296"/>
    </location>
</feature>
<dbReference type="InterPro" id="IPR059095">
    <property type="entry name" value="Znf_C2H2_17_2nd"/>
</dbReference>
<evidence type="ECO:0000259" key="3">
    <source>
        <dbReference type="PROSITE" id="PS50157"/>
    </source>
</evidence>
<dbReference type="GO" id="GO:0008270">
    <property type="term" value="F:zinc ion binding"/>
    <property type="evidence" value="ECO:0007669"/>
    <property type="project" value="UniProtKB-KW"/>
</dbReference>
<feature type="compositionally biased region" description="Low complexity" evidence="2">
    <location>
        <begin position="110"/>
        <end position="120"/>
    </location>
</feature>
<accession>A0AA40EYN2</accession>
<evidence type="ECO:0000313" key="4">
    <source>
        <dbReference type="EMBL" id="KAK0747727.1"/>
    </source>
</evidence>
<proteinExistence type="predicted"/>
<sequence>MSTTAKAEATFTPVLSADDDRNYALVRPAARRIMGQLDKTLTVLHHARAAAVTDIYGFDTDEEDDSEAEGDERARNSMMDVDERPGRKRPRGRSRAGSRPRRFRFRSRSRSSSSDSSTGSNVSTKISRIGLQNWRDVLGAAALAGFSPEVIARATQRCSNLFNEEMVMHTLPEQAVTSDKPAIQTVRYQPKLSGSPSIVSDDDDYEYNEQLLAHRRTISRQSTAALTTGPANAPAPAAKRAGTPAAPSRRSRSATPGGGGPHLCPFIDCGRAAEGFSRKANLQRHIRLVHHNAAQPVQTTDHEEDSEDELVGGVHTDGFLQPIKIRKGWRGDDTAQRQRKFRTKPRVGSRDTDDEDNDHDRDSR</sequence>
<feature type="compositionally biased region" description="Basic residues" evidence="2">
    <location>
        <begin position="86"/>
        <end position="109"/>
    </location>
</feature>
<feature type="compositionally biased region" description="Acidic residues" evidence="2">
    <location>
        <begin position="60"/>
        <end position="70"/>
    </location>
</feature>
<dbReference type="Proteomes" id="UP001172159">
    <property type="component" value="Unassembled WGS sequence"/>
</dbReference>
<feature type="compositionally biased region" description="Basic residues" evidence="2">
    <location>
        <begin position="337"/>
        <end position="347"/>
    </location>
</feature>
<keyword evidence="1" id="KW-0862">Zinc</keyword>
<gene>
    <name evidence="4" type="ORF">B0T21DRAFT_354969</name>
</gene>
<dbReference type="EMBL" id="JAUKTV010000001">
    <property type="protein sequence ID" value="KAK0747727.1"/>
    <property type="molecule type" value="Genomic_DNA"/>
</dbReference>
<dbReference type="InterPro" id="IPR013087">
    <property type="entry name" value="Znf_C2H2_type"/>
</dbReference>
<organism evidence="4 5">
    <name type="scientific">Apiosordaria backusii</name>
    <dbReference type="NCBI Taxonomy" id="314023"/>
    <lineage>
        <taxon>Eukaryota</taxon>
        <taxon>Fungi</taxon>
        <taxon>Dikarya</taxon>
        <taxon>Ascomycota</taxon>
        <taxon>Pezizomycotina</taxon>
        <taxon>Sordariomycetes</taxon>
        <taxon>Sordariomycetidae</taxon>
        <taxon>Sordariales</taxon>
        <taxon>Lasiosphaeriaceae</taxon>
        <taxon>Apiosordaria</taxon>
    </lineage>
</organism>
<feature type="compositionally biased region" description="Basic and acidic residues" evidence="2">
    <location>
        <begin position="71"/>
        <end position="85"/>
    </location>
</feature>
<feature type="region of interest" description="Disordered" evidence="2">
    <location>
        <begin position="221"/>
        <end position="261"/>
    </location>
</feature>
<reference evidence="4" key="1">
    <citation type="submission" date="2023-06" db="EMBL/GenBank/DDBJ databases">
        <title>Genome-scale phylogeny and comparative genomics of the fungal order Sordariales.</title>
        <authorList>
            <consortium name="Lawrence Berkeley National Laboratory"/>
            <person name="Hensen N."/>
            <person name="Bonometti L."/>
            <person name="Westerberg I."/>
            <person name="Brannstrom I.O."/>
            <person name="Guillou S."/>
            <person name="Cros-Aarteil S."/>
            <person name="Calhoun S."/>
            <person name="Haridas S."/>
            <person name="Kuo A."/>
            <person name="Mondo S."/>
            <person name="Pangilinan J."/>
            <person name="Riley R."/>
            <person name="Labutti K."/>
            <person name="Andreopoulos B."/>
            <person name="Lipzen A."/>
            <person name="Chen C."/>
            <person name="Yanf M."/>
            <person name="Daum C."/>
            <person name="Ng V."/>
            <person name="Clum A."/>
            <person name="Steindorff A."/>
            <person name="Ohm R."/>
            <person name="Martin F."/>
            <person name="Silar P."/>
            <person name="Natvig D."/>
            <person name="Lalanne C."/>
            <person name="Gautier V."/>
            <person name="Ament-Velasquez S.L."/>
            <person name="Kruys A."/>
            <person name="Hutchinson M.I."/>
            <person name="Powell A.J."/>
            <person name="Barry K."/>
            <person name="Miller A.N."/>
            <person name="Grigoriev I.V."/>
            <person name="Debuchy R."/>
            <person name="Gladieux P."/>
            <person name="Thoren M.H."/>
            <person name="Johannesson H."/>
        </authorList>
    </citation>
    <scope>NUCLEOTIDE SEQUENCE</scope>
    <source>
        <strain evidence="4">CBS 540.89</strain>
    </source>
</reference>
<protein>
    <recommendedName>
        <fullName evidence="3">C2H2-type domain-containing protein</fullName>
    </recommendedName>
</protein>